<evidence type="ECO:0000313" key="3">
    <source>
        <dbReference type="Proteomes" id="UP001370348"/>
    </source>
</evidence>
<organism evidence="2 3">
    <name type="scientific">Pendulispora albinea</name>
    <dbReference type="NCBI Taxonomy" id="2741071"/>
    <lineage>
        <taxon>Bacteria</taxon>
        <taxon>Pseudomonadati</taxon>
        <taxon>Myxococcota</taxon>
        <taxon>Myxococcia</taxon>
        <taxon>Myxococcales</taxon>
        <taxon>Sorangiineae</taxon>
        <taxon>Pendulisporaceae</taxon>
        <taxon>Pendulispora</taxon>
    </lineage>
</organism>
<name>A0ABZ2LKW6_9BACT</name>
<dbReference type="RefSeq" id="WP_394820680.1">
    <property type="nucleotide sequence ID" value="NZ_CP089984.1"/>
</dbReference>
<gene>
    <name evidence="2" type="ORF">LZC94_24665</name>
</gene>
<feature type="region of interest" description="Disordered" evidence="1">
    <location>
        <begin position="1"/>
        <end position="22"/>
    </location>
</feature>
<proteinExistence type="predicted"/>
<dbReference type="EMBL" id="CP089984">
    <property type="protein sequence ID" value="WXB11065.1"/>
    <property type="molecule type" value="Genomic_DNA"/>
</dbReference>
<evidence type="ECO:0000256" key="1">
    <source>
        <dbReference type="SAM" id="MobiDB-lite"/>
    </source>
</evidence>
<keyword evidence="3" id="KW-1185">Reference proteome</keyword>
<evidence type="ECO:0000313" key="2">
    <source>
        <dbReference type="EMBL" id="WXB11065.1"/>
    </source>
</evidence>
<dbReference type="Proteomes" id="UP001370348">
    <property type="component" value="Chromosome"/>
</dbReference>
<protein>
    <submittedName>
        <fullName evidence="2">Uncharacterized protein</fullName>
    </submittedName>
</protein>
<accession>A0ABZ2LKW6</accession>
<reference evidence="2 3" key="1">
    <citation type="submission" date="2021-12" db="EMBL/GenBank/DDBJ databases">
        <title>Discovery of the Pendulisporaceae a myxobacterial family with distinct sporulation behavior and unique specialized metabolism.</title>
        <authorList>
            <person name="Garcia R."/>
            <person name="Popoff A."/>
            <person name="Bader C.D."/>
            <person name="Loehr J."/>
            <person name="Walesch S."/>
            <person name="Walt C."/>
            <person name="Boldt J."/>
            <person name="Bunk B."/>
            <person name="Haeckl F.J.F.P.J."/>
            <person name="Gunesch A.P."/>
            <person name="Birkelbach J."/>
            <person name="Nuebel U."/>
            <person name="Pietschmann T."/>
            <person name="Bach T."/>
            <person name="Mueller R."/>
        </authorList>
    </citation>
    <scope>NUCLEOTIDE SEQUENCE [LARGE SCALE GENOMIC DNA]</scope>
    <source>
        <strain evidence="2 3">MSr11954</strain>
    </source>
</reference>
<sequence>MTKKVQPNPAGEVALNDEQLDDAKGGIAPTGCVRGPAASMGIRACKGGGGTGQASHRLICTNPWRPGKRYKLW</sequence>